<feature type="transmembrane region" description="Helical" evidence="2">
    <location>
        <begin position="207"/>
        <end position="227"/>
    </location>
</feature>
<name>A0A167Z6R8_9EURO</name>
<proteinExistence type="predicted"/>
<feature type="transmembrane region" description="Helical" evidence="2">
    <location>
        <begin position="178"/>
        <end position="195"/>
    </location>
</feature>
<evidence type="ECO:0000256" key="1">
    <source>
        <dbReference type="SAM" id="MobiDB-lite"/>
    </source>
</evidence>
<dbReference type="EMBL" id="AZGZ01000011">
    <property type="protein sequence ID" value="KZZ92247.1"/>
    <property type="molecule type" value="Genomic_DNA"/>
</dbReference>
<evidence type="ECO:0000256" key="2">
    <source>
        <dbReference type="SAM" id="Phobius"/>
    </source>
</evidence>
<feature type="compositionally biased region" description="Basic and acidic residues" evidence="1">
    <location>
        <begin position="334"/>
        <end position="345"/>
    </location>
</feature>
<keyword evidence="2" id="KW-0472">Membrane</keyword>
<keyword evidence="4" id="KW-1185">Reference proteome</keyword>
<feature type="region of interest" description="Disordered" evidence="1">
    <location>
        <begin position="84"/>
        <end position="103"/>
    </location>
</feature>
<dbReference type="InterPro" id="IPR021836">
    <property type="entry name" value="DUF3429"/>
</dbReference>
<organism evidence="3 4">
    <name type="scientific">Ascosphaera apis ARSEF 7405</name>
    <dbReference type="NCBI Taxonomy" id="392613"/>
    <lineage>
        <taxon>Eukaryota</taxon>
        <taxon>Fungi</taxon>
        <taxon>Dikarya</taxon>
        <taxon>Ascomycota</taxon>
        <taxon>Pezizomycotina</taxon>
        <taxon>Eurotiomycetes</taxon>
        <taxon>Eurotiomycetidae</taxon>
        <taxon>Onygenales</taxon>
        <taxon>Ascosphaeraceae</taxon>
        <taxon>Ascosphaera</taxon>
    </lineage>
</organism>
<dbReference type="PANTHER" id="PTHR15887">
    <property type="entry name" value="TRANSMEMBRANE PROTEIN 69"/>
    <property type="match status" value="1"/>
</dbReference>
<protein>
    <recommendedName>
        <fullName evidence="5">Mitochondrial inner membrane protein 1</fullName>
    </recommendedName>
</protein>
<keyword evidence="2" id="KW-1133">Transmembrane helix</keyword>
<dbReference type="AlphaFoldDB" id="A0A167Z6R8"/>
<dbReference type="Proteomes" id="UP000242877">
    <property type="component" value="Unassembled WGS sequence"/>
</dbReference>
<sequence length="345" mass="38096">MARSCASSGLKSSTSSTGFLASRQLYRGLNHVQSSSLFPRSTFTSAAQATRKPLLLSPASKLTQKPRMMSLVGYKPLLSVSRYGTMHSEQDDKPPKEYSTKDQMKREADIVKQTFGLISAPKDAMYLGLAGVLPYLATSIVTATMSYQTKLAIEQGHTTMFTPETVHRILDVMEPIQIGYGAVILSFLGAIHWGFEWARYKGKAGMVRYLPGILAPAIAWPTLVLPFESALLTQFGVFTVMYFFDANACARGIAPSWYANYRWVLTFIIGLSVFVTIWNREMLVMHGYKSSSETKGQQLKEATKEAIDGDKGIKSAIQTASDKAPTSAHYMESNADHMKHSEGQK</sequence>
<dbReference type="VEuPathDB" id="FungiDB:AAP_02902"/>
<feature type="region of interest" description="Disordered" evidence="1">
    <location>
        <begin position="318"/>
        <end position="345"/>
    </location>
</feature>
<dbReference type="OrthoDB" id="194289at2759"/>
<comment type="caution">
    <text evidence="3">The sequence shown here is derived from an EMBL/GenBank/DDBJ whole genome shotgun (WGS) entry which is preliminary data.</text>
</comment>
<dbReference type="Pfam" id="PF11911">
    <property type="entry name" value="DUF3429"/>
    <property type="match status" value="1"/>
</dbReference>
<accession>A0A167Z6R8</accession>
<evidence type="ECO:0000313" key="3">
    <source>
        <dbReference type="EMBL" id="KZZ92247.1"/>
    </source>
</evidence>
<feature type="compositionally biased region" description="Basic and acidic residues" evidence="1">
    <location>
        <begin position="88"/>
        <end position="103"/>
    </location>
</feature>
<reference evidence="3 4" key="1">
    <citation type="journal article" date="2016" name="Genome Biol. Evol.">
        <title>Divergent and convergent evolution of fungal pathogenicity.</title>
        <authorList>
            <person name="Shang Y."/>
            <person name="Xiao G."/>
            <person name="Zheng P."/>
            <person name="Cen K."/>
            <person name="Zhan S."/>
            <person name="Wang C."/>
        </authorList>
    </citation>
    <scope>NUCLEOTIDE SEQUENCE [LARGE SCALE GENOMIC DNA]</scope>
    <source>
        <strain evidence="3 4">ARSEF 7405</strain>
    </source>
</reference>
<feature type="transmembrane region" description="Helical" evidence="2">
    <location>
        <begin position="261"/>
        <end position="279"/>
    </location>
</feature>
<evidence type="ECO:0008006" key="5">
    <source>
        <dbReference type="Google" id="ProtNLM"/>
    </source>
</evidence>
<evidence type="ECO:0000313" key="4">
    <source>
        <dbReference type="Proteomes" id="UP000242877"/>
    </source>
</evidence>
<keyword evidence="2" id="KW-0812">Transmembrane</keyword>
<gene>
    <name evidence="3" type="ORF">AAP_02902</name>
</gene>
<dbReference type="PANTHER" id="PTHR15887:SF1">
    <property type="entry name" value="TRANSMEMBRANE PROTEIN 69"/>
    <property type="match status" value="1"/>
</dbReference>